<dbReference type="PANTHER" id="PTHR10628:SF30">
    <property type="entry name" value="EXO-ALPHA-SIALIDASE"/>
    <property type="match status" value="1"/>
</dbReference>
<dbReference type="SUPFAM" id="SSF50939">
    <property type="entry name" value="Sialidases"/>
    <property type="match status" value="1"/>
</dbReference>
<keyword evidence="5" id="KW-1185">Reference proteome</keyword>
<dbReference type="Proteomes" id="UP001447516">
    <property type="component" value="Unassembled WGS sequence"/>
</dbReference>
<evidence type="ECO:0000256" key="3">
    <source>
        <dbReference type="ARBA" id="ARBA00012733"/>
    </source>
</evidence>
<dbReference type="InterPro" id="IPR026856">
    <property type="entry name" value="Sialidase_fam"/>
</dbReference>
<sequence>MTDPVIGRRAFTLGIVAGTAAPAAATGLAEPFFEEATLWDSSTGTLANYHVHGLTVLRDDTILAFEGRHEVCDAGPRDLLLRRSTDQGRTWSPTQVVVPSVEGQSWGNPALVHDRTTGEVFLFSNLSERLPENTSCSGDTGSLLRDLQHRRRAHLGSAARARRPVRPL</sequence>
<dbReference type="CDD" id="cd15482">
    <property type="entry name" value="Sialidase_non-viral"/>
    <property type="match status" value="1"/>
</dbReference>
<protein>
    <recommendedName>
        <fullName evidence="3">exo-alpha-sialidase</fullName>
        <ecNumber evidence="3">3.2.1.18</ecNumber>
    </recommendedName>
</protein>
<gene>
    <name evidence="4" type="ORF">AAH991_32345</name>
</gene>
<accession>A0ABV0AX37</accession>
<evidence type="ECO:0000313" key="4">
    <source>
        <dbReference type="EMBL" id="MEN3539839.1"/>
    </source>
</evidence>
<dbReference type="RefSeq" id="WP_346229716.1">
    <property type="nucleotide sequence ID" value="NZ_JBDJAW010000039.1"/>
</dbReference>
<evidence type="ECO:0000256" key="1">
    <source>
        <dbReference type="ARBA" id="ARBA00000427"/>
    </source>
</evidence>
<keyword evidence="4" id="KW-0378">Hydrolase</keyword>
<dbReference type="Gene3D" id="2.120.10.10">
    <property type="match status" value="1"/>
</dbReference>
<proteinExistence type="inferred from homology"/>
<dbReference type="InterPro" id="IPR036278">
    <property type="entry name" value="Sialidase_sf"/>
</dbReference>
<dbReference type="GO" id="GO:0016798">
    <property type="term" value="F:hydrolase activity, acting on glycosyl bonds"/>
    <property type="evidence" value="ECO:0007669"/>
    <property type="project" value="UniProtKB-KW"/>
</dbReference>
<evidence type="ECO:0000256" key="2">
    <source>
        <dbReference type="ARBA" id="ARBA00009348"/>
    </source>
</evidence>
<organism evidence="4 5">
    <name type="scientific">Microbispora maris</name>
    <dbReference type="NCBI Taxonomy" id="3144104"/>
    <lineage>
        <taxon>Bacteria</taxon>
        <taxon>Bacillati</taxon>
        <taxon>Actinomycetota</taxon>
        <taxon>Actinomycetes</taxon>
        <taxon>Streptosporangiales</taxon>
        <taxon>Streptosporangiaceae</taxon>
        <taxon>Microbispora</taxon>
    </lineage>
</organism>
<comment type="catalytic activity">
    <reaction evidence="1">
        <text>Hydrolysis of alpha-(2-&gt;3)-, alpha-(2-&gt;6)-, alpha-(2-&gt;8)- glycosidic linkages of terminal sialic acid residues in oligosaccharides, glycoproteins, glycolipids, colominic acid and synthetic substrates.</text>
        <dbReference type="EC" id="3.2.1.18"/>
    </reaction>
</comment>
<evidence type="ECO:0000313" key="5">
    <source>
        <dbReference type="Proteomes" id="UP001447516"/>
    </source>
</evidence>
<keyword evidence="4" id="KW-0326">Glycosidase</keyword>
<name>A0ABV0AX37_9ACTN</name>
<reference evidence="4 5" key="1">
    <citation type="submission" date="2024-05" db="EMBL/GenBank/DDBJ databases">
        <title>Microbispora sp.ZYX-F-249.</title>
        <authorList>
            <person name="Xie H."/>
        </authorList>
    </citation>
    <scope>NUCLEOTIDE SEQUENCE [LARGE SCALE GENOMIC DNA]</scope>
    <source>
        <strain evidence="4 5">ZYX-F-249</strain>
    </source>
</reference>
<dbReference type="EC" id="3.2.1.18" evidence="3"/>
<dbReference type="EMBL" id="JBDJAW010000039">
    <property type="protein sequence ID" value="MEN3539839.1"/>
    <property type="molecule type" value="Genomic_DNA"/>
</dbReference>
<comment type="similarity">
    <text evidence="2">Belongs to the glycosyl hydrolase 33 family.</text>
</comment>
<comment type="caution">
    <text evidence="4">The sequence shown here is derived from an EMBL/GenBank/DDBJ whole genome shotgun (WGS) entry which is preliminary data.</text>
</comment>
<dbReference type="PANTHER" id="PTHR10628">
    <property type="entry name" value="SIALIDASE"/>
    <property type="match status" value="1"/>
</dbReference>